<proteinExistence type="predicted"/>
<dbReference type="EMBL" id="KB916342">
    <property type="protein sequence ID" value="EOD47330.1"/>
    <property type="molecule type" value="Genomic_DNA"/>
</dbReference>
<gene>
    <name evidence="2" type="ORF">UCRNP2_5932</name>
</gene>
<name>R1G750_BOTPV</name>
<dbReference type="KEGG" id="npa:UCRNP2_5932"/>
<dbReference type="Proteomes" id="UP000013521">
    <property type="component" value="Unassembled WGS sequence"/>
</dbReference>
<evidence type="ECO:0000313" key="2">
    <source>
        <dbReference type="EMBL" id="EOD47330.1"/>
    </source>
</evidence>
<sequence>MDLSVYWQCRKCSAGWDPDGGDESEHYICNGYRRKGETCPTCGPAAHLFEPYIHIELDLSSALPSLIARALESEHGDLGLASGAADKPPLPALGRALRDPREAVDSIAALVALFDAALTYIAARPPPTPDLGLTAVALAAPRYAGLPFDALERRLRSKMPPPGMVASRYGLDEVLRVNGSTERCVVPFHDPFFLYVKDGYNELLFWKNADEVEDGGAGTGVGGGAAAAEGGEEGGQGAKGEDSAWAGWGGS</sequence>
<evidence type="ECO:0000313" key="3">
    <source>
        <dbReference type="Proteomes" id="UP000013521"/>
    </source>
</evidence>
<protein>
    <submittedName>
        <fullName evidence="2">Putative ankyrin repeat-containing protein</fullName>
    </submittedName>
</protein>
<feature type="region of interest" description="Disordered" evidence="1">
    <location>
        <begin position="217"/>
        <end position="251"/>
    </location>
</feature>
<dbReference type="HOGENOM" id="CLU_1106972_0_0_1"/>
<dbReference type="OrthoDB" id="3885310at2759"/>
<reference evidence="3" key="1">
    <citation type="journal article" date="2013" name="Genome Announc.">
        <title>Draft genome sequence of Neofusicoccum parvum isolate UCR-NP2, a fungal vascular pathogen associated with grapevine cankers.</title>
        <authorList>
            <person name="Blanco-Ulate B."/>
            <person name="Rolshausen P."/>
            <person name="Cantu D."/>
        </authorList>
    </citation>
    <scope>NUCLEOTIDE SEQUENCE [LARGE SCALE GENOMIC DNA]</scope>
    <source>
        <strain evidence="3">UCR-NP2</strain>
    </source>
</reference>
<organism evidence="2 3">
    <name type="scientific">Botryosphaeria parva (strain UCR-NP2)</name>
    <name type="common">Grapevine canker fungus</name>
    <name type="synonym">Neofusicoccum parvum</name>
    <dbReference type="NCBI Taxonomy" id="1287680"/>
    <lineage>
        <taxon>Eukaryota</taxon>
        <taxon>Fungi</taxon>
        <taxon>Dikarya</taxon>
        <taxon>Ascomycota</taxon>
        <taxon>Pezizomycotina</taxon>
        <taxon>Dothideomycetes</taxon>
        <taxon>Dothideomycetes incertae sedis</taxon>
        <taxon>Botryosphaeriales</taxon>
        <taxon>Botryosphaeriaceae</taxon>
        <taxon>Neofusicoccum</taxon>
    </lineage>
</organism>
<dbReference type="AlphaFoldDB" id="R1G750"/>
<accession>R1G750</accession>
<evidence type="ECO:0000256" key="1">
    <source>
        <dbReference type="SAM" id="MobiDB-lite"/>
    </source>
</evidence>